<dbReference type="PANTHER" id="PTHR11452">
    <property type="entry name" value="ALPHA-GALACTOSIDASE/ALPHA-N-ACETYLGALACTOSAMINIDASE"/>
    <property type="match status" value="1"/>
</dbReference>
<feature type="domain" description="Glycosyl hydrolase family 98 putative carbohydrate-binding module" evidence="13">
    <location>
        <begin position="546"/>
        <end position="685"/>
    </location>
</feature>
<organism evidence="14 15">
    <name type="scientific">Labedaea rhizosphaerae</name>
    <dbReference type="NCBI Taxonomy" id="598644"/>
    <lineage>
        <taxon>Bacteria</taxon>
        <taxon>Bacillati</taxon>
        <taxon>Actinomycetota</taxon>
        <taxon>Actinomycetes</taxon>
        <taxon>Pseudonocardiales</taxon>
        <taxon>Pseudonocardiaceae</taxon>
        <taxon>Labedaea</taxon>
    </lineage>
</organism>
<evidence type="ECO:0000256" key="4">
    <source>
        <dbReference type="ARBA" id="ARBA00022729"/>
    </source>
</evidence>
<dbReference type="FunFam" id="2.60.40.1180:FF:000008">
    <property type="entry name" value="Alpha-galactosidase"/>
    <property type="match status" value="1"/>
</dbReference>
<dbReference type="SUPFAM" id="SSF49785">
    <property type="entry name" value="Galactose-binding domain-like"/>
    <property type="match status" value="1"/>
</dbReference>
<evidence type="ECO:0000256" key="5">
    <source>
        <dbReference type="ARBA" id="ARBA00022801"/>
    </source>
</evidence>
<dbReference type="InterPro" id="IPR013222">
    <property type="entry name" value="Glyco_hyd_98_carb-bd"/>
</dbReference>
<dbReference type="Pfam" id="PF10633">
    <property type="entry name" value="NPCBM_assoc"/>
    <property type="match status" value="1"/>
</dbReference>
<keyword evidence="10" id="KW-0624">Polysaccharide degradation</keyword>
<dbReference type="AlphaFoldDB" id="A0A4R6SGT5"/>
<feature type="signal peptide" evidence="12">
    <location>
        <begin position="1"/>
        <end position="34"/>
    </location>
</feature>
<dbReference type="PROSITE" id="PS00512">
    <property type="entry name" value="ALPHA_GALACTOSIDASE"/>
    <property type="match status" value="1"/>
</dbReference>
<feature type="chain" id="PRO_5020180801" description="Alpha-galactosidase" evidence="12">
    <location>
        <begin position="35"/>
        <end position="686"/>
    </location>
</feature>
<dbReference type="Gene3D" id="2.60.40.1180">
    <property type="entry name" value="Golgi alpha-mannosidase II"/>
    <property type="match status" value="1"/>
</dbReference>
<dbReference type="Pfam" id="PF16499">
    <property type="entry name" value="Melibiase_2"/>
    <property type="match status" value="1"/>
</dbReference>
<evidence type="ECO:0000256" key="12">
    <source>
        <dbReference type="SAM" id="SignalP"/>
    </source>
</evidence>
<evidence type="ECO:0000313" key="14">
    <source>
        <dbReference type="EMBL" id="TDQ00730.1"/>
    </source>
</evidence>
<dbReference type="InterPro" id="IPR013780">
    <property type="entry name" value="Glyco_hydro_b"/>
</dbReference>
<dbReference type="SMART" id="SM00776">
    <property type="entry name" value="NPCBM"/>
    <property type="match status" value="1"/>
</dbReference>
<dbReference type="GO" id="GO:0004557">
    <property type="term" value="F:alpha-galactosidase activity"/>
    <property type="evidence" value="ECO:0007669"/>
    <property type="project" value="UniProtKB-EC"/>
</dbReference>
<dbReference type="Gene3D" id="2.60.120.1060">
    <property type="entry name" value="NPCBM/NEW2 domain"/>
    <property type="match status" value="1"/>
</dbReference>
<dbReference type="CDD" id="cd14792">
    <property type="entry name" value="GH27"/>
    <property type="match status" value="1"/>
</dbReference>
<dbReference type="SUPFAM" id="SSF51011">
    <property type="entry name" value="Glycosyl hydrolase domain"/>
    <property type="match status" value="1"/>
</dbReference>
<dbReference type="InterPro" id="IPR013785">
    <property type="entry name" value="Aldolase_TIM"/>
</dbReference>
<dbReference type="InterPro" id="IPR041233">
    <property type="entry name" value="Melibiase_C"/>
</dbReference>
<dbReference type="PANTHER" id="PTHR11452:SF75">
    <property type="entry name" value="ALPHA-GALACTOSIDASE MEL1"/>
    <property type="match status" value="1"/>
</dbReference>
<dbReference type="EMBL" id="SNXZ01000002">
    <property type="protein sequence ID" value="TDQ00730.1"/>
    <property type="molecule type" value="Genomic_DNA"/>
</dbReference>
<evidence type="ECO:0000256" key="6">
    <source>
        <dbReference type="ARBA" id="ARBA00023157"/>
    </source>
</evidence>
<dbReference type="EC" id="3.2.1.22" evidence="11"/>
<comment type="subcellular location">
    <subcellularLocation>
        <location evidence="1">Secreted</location>
    </subcellularLocation>
</comment>
<keyword evidence="15" id="KW-1185">Reference proteome</keyword>
<protein>
    <recommendedName>
        <fullName evidence="11">Alpha-galactosidase</fullName>
        <ecNumber evidence="11">3.2.1.22</ecNumber>
    </recommendedName>
    <alternativeName>
        <fullName evidence="11">Melibiase</fullName>
    </alternativeName>
</protein>
<dbReference type="GO" id="GO:0005576">
    <property type="term" value="C:extracellular region"/>
    <property type="evidence" value="ECO:0007669"/>
    <property type="project" value="UniProtKB-SubCell"/>
</dbReference>
<keyword evidence="9 11" id="KW-0326">Glycosidase</keyword>
<comment type="caution">
    <text evidence="14">The sequence shown here is derived from an EMBL/GenBank/DDBJ whole genome shotgun (WGS) entry which is preliminary data.</text>
</comment>
<keyword evidence="4 12" id="KW-0732">Signal</keyword>
<comment type="catalytic activity">
    <reaction evidence="11">
        <text>Hydrolysis of terminal, non-reducing alpha-D-galactose residues in alpha-D-galactosides, including galactose oligosaccharides, galactomannans and galactolipids.</text>
        <dbReference type="EC" id="3.2.1.22"/>
    </reaction>
</comment>
<evidence type="ECO:0000256" key="7">
    <source>
        <dbReference type="ARBA" id="ARBA00023180"/>
    </source>
</evidence>
<dbReference type="PRINTS" id="PR00740">
    <property type="entry name" value="GLHYDRLASE27"/>
</dbReference>
<dbReference type="InterPro" id="IPR018905">
    <property type="entry name" value="A-galactase_NEW3"/>
</dbReference>
<evidence type="ECO:0000256" key="11">
    <source>
        <dbReference type="RuleBase" id="RU361168"/>
    </source>
</evidence>
<dbReference type="RefSeq" id="WP_133849403.1">
    <property type="nucleotide sequence ID" value="NZ_SNXZ01000002.1"/>
</dbReference>
<name>A0A4R6SGT5_LABRH</name>
<proteinExistence type="inferred from homology"/>
<dbReference type="Gene3D" id="3.20.20.70">
    <property type="entry name" value="Aldolase class I"/>
    <property type="match status" value="1"/>
</dbReference>
<dbReference type="OrthoDB" id="9807519at2"/>
<dbReference type="Pfam" id="PF17801">
    <property type="entry name" value="Melibiase_C"/>
    <property type="match status" value="1"/>
</dbReference>
<keyword evidence="7" id="KW-0325">Glycoprotein</keyword>
<evidence type="ECO:0000256" key="3">
    <source>
        <dbReference type="ARBA" id="ARBA00022525"/>
    </source>
</evidence>
<evidence type="ECO:0000259" key="13">
    <source>
        <dbReference type="SMART" id="SM00776"/>
    </source>
</evidence>
<evidence type="ECO:0000256" key="1">
    <source>
        <dbReference type="ARBA" id="ARBA00004613"/>
    </source>
</evidence>
<sequence length="686" mass="72943">MLRTRTGRRAPWLALLVGGLLALAFVVAPTTATAQPTAPSTATPAATAHHDPHNVAATPPMGWNDWYTFFCNVDENLVKQTADAMVSSGMRDAGYDYVNLDDCWAGARDADGNMTADPKKFPHGIKALADYVHGKGLKLGVYTDVGTKTCAGYAAGYNNEARDVNTFASWGVDFVKVDWCAVPYNDFPGMSKQDVAKTLYSRWAKAFDEAPRAMLFSMCVWEEAVESWEFAPELAQMWRTSTDYSDNWDSFLRNGDQVARLHDLAGPGGWNDPDILMVGHGELDDTSYQSQFSMWSMAAAPLLAGNDLRSMSAATREILTNKEVIAIDQDKLGKAGYKVRATPDEDVWARPLSNGDTAVLLVNRTDRDRLVQTNATELGLPKSSAYGTRDLWQHKTFESAGTFSGYLPPHGSRMLRISGKTAGVGTAVSWGAAATGTVPGLDVVVAAPGEPVTLQGTAVNDGVLPVPGATASLTAPAGWTATPAGPRTLPLLKGAGGQATAQWKVEPSADIAPGTYDLKTTLKFQELGQPRVVTYATKVLVPAAPPAGSVALSDLNWLSMANGYGPALKDKNYYGNELSIGGQLYPKGLWTHPAGQIDYFLGGHCGSFSADLGIDDSQGNKGSVVFSVYTNGELAYQSPVLHGADPVEHMTVDVSGAQSLRIAVADAGDGVTSDNADWGAPTLTCS</sequence>
<dbReference type="SUPFAM" id="SSF51445">
    <property type="entry name" value="(Trans)glycosidases"/>
    <property type="match status" value="1"/>
</dbReference>
<evidence type="ECO:0000256" key="8">
    <source>
        <dbReference type="ARBA" id="ARBA00023277"/>
    </source>
</evidence>
<dbReference type="InterPro" id="IPR002241">
    <property type="entry name" value="Glyco_hydro_27"/>
</dbReference>
<dbReference type="InterPro" id="IPR017853">
    <property type="entry name" value="GH"/>
</dbReference>
<dbReference type="Proteomes" id="UP000295444">
    <property type="component" value="Unassembled WGS sequence"/>
</dbReference>
<evidence type="ECO:0000256" key="9">
    <source>
        <dbReference type="ARBA" id="ARBA00023295"/>
    </source>
</evidence>
<dbReference type="InterPro" id="IPR008979">
    <property type="entry name" value="Galactose-bd-like_sf"/>
</dbReference>
<gene>
    <name evidence="14" type="ORF">EV186_102596</name>
</gene>
<evidence type="ECO:0000313" key="15">
    <source>
        <dbReference type="Proteomes" id="UP000295444"/>
    </source>
</evidence>
<comment type="similarity">
    <text evidence="2 11">Belongs to the glycosyl hydrolase 27 family.</text>
</comment>
<reference evidence="14 15" key="1">
    <citation type="submission" date="2019-03" db="EMBL/GenBank/DDBJ databases">
        <title>Genomic Encyclopedia of Type Strains, Phase IV (KMG-IV): sequencing the most valuable type-strain genomes for metagenomic binning, comparative biology and taxonomic classification.</title>
        <authorList>
            <person name="Goeker M."/>
        </authorList>
    </citation>
    <scope>NUCLEOTIDE SEQUENCE [LARGE SCALE GENOMIC DNA]</scope>
    <source>
        <strain evidence="14 15">DSM 45361</strain>
    </source>
</reference>
<keyword evidence="6 11" id="KW-1015">Disulfide bond</keyword>
<dbReference type="InterPro" id="IPR000111">
    <property type="entry name" value="Glyco_hydro_27/36_CS"/>
</dbReference>
<keyword evidence="8" id="KW-0119">Carbohydrate metabolism</keyword>
<evidence type="ECO:0000256" key="10">
    <source>
        <dbReference type="ARBA" id="ARBA00023326"/>
    </source>
</evidence>
<accession>A0A4R6SGT5</accession>
<dbReference type="FunFam" id="3.20.20.70:FF:000197">
    <property type="entry name" value="Alpha-galactosidase"/>
    <property type="match status" value="1"/>
</dbReference>
<dbReference type="Pfam" id="PF08305">
    <property type="entry name" value="NPCBM"/>
    <property type="match status" value="1"/>
</dbReference>
<keyword evidence="3" id="KW-0964">Secreted</keyword>
<evidence type="ECO:0000256" key="2">
    <source>
        <dbReference type="ARBA" id="ARBA00009743"/>
    </source>
</evidence>
<dbReference type="GO" id="GO:0000272">
    <property type="term" value="P:polysaccharide catabolic process"/>
    <property type="evidence" value="ECO:0007669"/>
    <property type="project" value="UniProtKB-KW"/>
</dbReference>
<keyword evidence="5 11" id="KW-0378">Hydrolase</keyword>
<dbReference type="InterPro" id="IPR038637">
    <property type="entry name" value="NPCBM_sf"/>
</dbReference>